<dbReference type="GO" id="GO:0004806">
    <property type="term" value="F:triacylglycerol lipase activity"/>
    <property type="evidence" value="ECO:0007669"/>
    <property type="project" value="TreeGrafter"/>
</dbReference>
<feature type="compositionally biased region" description="Basic and acidic residues" evidence="3">
    <location>
        <begin position="90"/>
        <end position="103"/>
    </location>
</feature>
<feature type="signal peptide" evidence="4">
    <location>
        <begin position="1"/>
        <end position="21"/>
    </location>
</feature>
<dbReference type="Gene3D" id="1.10.238.10">
    <property type="entry name" value="EF-hand"/>
    <property type="match status" value="1"/>
</dbReference>
<organism evidence="6 7">
    <name type="scientific">Rhodopirellula sallentina SM41</name>
    <dbReference type="NCBI Taxonomy" id="1263870"/>
    <lineage>
        <taxon>Bacteria</taxon>
        <taxon>Pseudomonadati</taxon>
        <taxon>Planctomycetota</taxon>
        <taxon>Planctomycetia</taxon>
        <taxon>Pirellulales</taxon>
        <taxon>Pirellulaceae</taxon>
        <taxon>Rhodopirellula</taxon>
    </lineage>
</organism>
<evidence type="ECO:0000256" key="3">
    <source>
        <dbReference type="SAM" id="MobiDB-lite"/>
    </source>
</evidence>
<sequence length="404" mass="45320">MAAKLLTVTLMALLTPAIVVGQSMGDRFISRIAKDDVDGDGKLTKDEFTGPDRLFGQLDTDGDGVLVLKDAAASLAKIRSRMAGANANSSERDMDQSPREALRRRMQQRQMQGQRRARPEPDFANVRYGEHERHVFDVYLAETDSDEPAPCMIWIHGGGFRRGDKSEGALFANAFTEMGIHYVSINYRLSQHAIAPACFEDCTRALQTIRANAEKWNLDKTRIAMGGGSAGAGLSQWIAFHPDQADRQSDDPVSRESTRVSALILLNAQTSYDYRWIKEHIPGEAWKGDGLQQLFGYDIDRANEISDEKHQLIEAYSPIELLTADDPPIRMFYRRSSDPAIAEANAMDGIHHPIFGFELKKKADRLGVDCEVQTVESTRDMMAYNRRWDVAVDFLKEQFAGDER</sequence>
<evidence type="ECO:0000313" key="7">
    <source>
        <dbReference type="Proteomes" id="UP000011885"/>
    </source>
</evidence>
<dbReference type="PATRIC" id="fig|1263870.3.peg.2381"/>
<keyword evidence="4" id="KW-0732">Signal</keyword>
<feature type="domain" description="BD-FAE-like" evidence="5">
    <location>
        <begin position="137"/>
        <end position="333"/>
    </location>
</feature>
<reference evidence="6 7" key="1">
    <citation type="journal article" date="2013" name="Mar. Genomics">
        <title>Expression of sulfatases in Rhodopirellula baltica and the diversity of sulfatases in the genus Rhodopirellula.</title>
        <authorList>
            <person name="Wegner C.E."/>
            <person name="Richter-Heitmann T."/>
            <person name="Klindworth A."/>
            <person name="Klockow C."/>
            <person name="Richter M."/>
            <person name="Achstetter T."/>
            <person name="Glockner F.O."/>
            <person name="Harder J."/>
        </authorList>
    </citation>
    <scope>NUCLEOTIDE SEQUENCE [LARGE SCALE GENOMIC DNA]</scope>
    <source>
        <strain evidence="6 7">SM41</strain>
    </source>
</reference>
<dbReference type="InterPro" id="IPR011992">
    <property type="entry name" value="EF-hand-dom_pair"/>
</dbReference>
<gene>
    <name evidence="6" type="ORF">RSSM_02235</name>
</gene>
<dbReference type="PANTHER" id="PTHR48081:SF30">
    <property type="entry name" value="ACETYL-HYDROLASE LIPR-RELATED"/>
    <property type="match status" value="1"/>
</dbReference>
<keyword evidence="2" id="KW-0378">Hydrolase</keyword>
<evidence type="ECO:0000256" key="2">
    <source>
        <dbReference type="ARBA" id="ARBA00022801"/>
    </source>
</evidence>
<dbReference type="PANTHER" id="PTHR48081">
    <property type="entry name" value="AB HYDROLASE SUPERFAMILY PROTEIN C4A8.06C"/>
    <property type="match status" value="1"/>
</dbReference>
<dbReference type="SUPFAM" id="SSF47473">
    <property type="entry name" value="EF-hand"/>
    <property type="match status" value="1"/>
</dbReference>
<dbReference type="InterPro" id="IPR050300">
    <property type="entry name" value="GDXG_lipolytic_enzyme"/>
</dbReference>
<proteinExistence type="inferred from homology"/>
<dbReference type="RefSeq" id="WP_008677582.1">
    <property type="nucleotide sequence ID" value="NZ_ANOH01000155.1"/>
</dbReference>
<keyword evidence="7" id="KW-1185">Reference proteome</keyword>
<comment type="caution">
    <text evidence="6">The sequence shown here is derived from an EMBL/GenBank/DDBJ whole genome shotgun (WGS) entry which is preliminary data.</text>
</comment>
<dbReference type="EMBL" id="ANOH01000155">
    <property type="protein sequence ID" value="EMI56317.1"/>
    <property type="molecule type" value="Genomic_DNA"/>
</dbReference>
<evidence type="ECO:0000313" key="6">
    <source>
        <dbReference type="EMBL" id="EMI56317.1"/>
    </source>
</evidence>
<dbReference type="SUPFAM" id="SSF53474">
    <property type="entry name" value="alpha/beta-Hydrolases"/>
    <property type="match status" value="1"/>
</dbReference>
<evidence type="ECO:0000259" key="5">
    <source>
        <dbReference type="Pfam" id="PF20434"/>
    </source>
</evidence>
<dbReference type="Pfam" id="PF20434">
    <property type="entry name" value="BD-FAE"/>
    <property type="match status" value="1"/>
</dbReference>
<feature type="region of interest" description="Disordered" evidence="3">
    <location>
        <begin position="83"/>
        <end position="119"/>
    </location>
</feature>
<dbReference type="Gene3D" id="3.40.50.1820">
    <property type="entry name" value="alpha/beta hydrolase"/>
    <property type="match status" value="1"/>
</dbReference>
<dbReference type="InterPro" id="IPR018247">
    <property type="entry name" value="EF_Hand_1_Ca_BS"/>
</dbReference>
<accession>M5U4D5</accession>
<feature type="chain" id="PRO_5004072893" evidence="4">
    <location>
        <begin position="22"/>
        <end position="404"/>
    </location>
</feature>
<protein>
    <submittedName>
        <fullName evidence="6">Esterase/lipase-like protein</fullName>
    </submittedName>
</protein>
<name>M5U4D5_9BACT</name>
<dbReference type="AlphaFoldDB" id="M5U4D5"/>
<evidence type="ECO:0000256" key="4">
    <source>
        <dbReference type="SAM" id="SignalP"/>
    </source>
</evidence>
<dbReference type="InterPro" id="IPR029058">
    <property type="entry name" value="AB_hydrolase_fold"/>
</dbReference>
<evidence type="ECO:0000256" key="1">
    <source>
        <dbReference type="ARBA" id="ARBA00010515"/>
    </source>
</evidence>
<dbReference type="PROSITE" id="PS00018">
    <property type="entry name" value="EF_HAND_1"/>
    <property type="match status" value="1"/>
</dbReference>
<comment type="similarity">
    <text evidence="1">Belongs to the 'GDXG' lipolytic enzyme family.</text>
</comment>
<dbReference type="InterPro" id="IPR049492">
    <property type="entry name" value="BD-FAE-like_dom"/>
</dbReference>
<dbReference type="Proteomes" id="UP000011885">
    <property type="component" value="Unassembled WGS sequence"/>
</dbReference>